<organism evidence="2 3">
    <name type="scientific">Cladorrhinum samala</name>
    <dbReference type="NCBI Taxonomy" id="585594"/>
    <lineage>
        <taxon>Eukaryota</taxon>
        <taxon>Fungi</taxon>
        <taxon>Dikarya</taxon>
        <taxon>Ascomycota</taxon>
        <taxon>Pezizomycotina</taxon>
        <taxon>Sordariomycetes</taxon>
        <taxon>Sordariomycetidae</taxon>
        <taxon>Sordariales</taxon>
        <taxon>Podosporaceae</taxon>
        <taxon>Cladorrhinum</taxon>
    </lineage>
</organism>
<accession>A0AAV9H8B7</accession>
<gene>
    <name evidence="2" type="ORF">QBC42DRAFT_280058</name>
</gene>
<proteinExistence type="predicted"/>
<protein>
    <submittedName>
        <fullName evidence="2">Uncharacterized protein</fullName>
    </submittedName>
</protein>
<reference evidence="2" key="2">
    <citation type="submission" date="2023-06" db="EMBL/GenBank/DDBJ databases">
        <authorList>
            <consortium name="Lawrence Berkeley National Laboratory"/>
            <person name="Mondo S.J."/>
            <person name="Hensen N."/>
            <person name="Bonometti L."/>
            <person name="Westerberg I."/>
            <person name="Brannstrom I.O."/>
            <person name="Guillou S."/>
            <person name="Cros-Aarteil S."/>
            <person name="Calhoun S."/>
            <person name="Haridas S."/>
            <person name="Kuo A."/>
            <person name="Pangilinan J."/>
            <person name="Riley R."/>
            <person name="Labutti K."/>
            <person name="Andreopoulos B."/>
            <person name="Lipzen A."/>
            <person name="Chen C."/>
            <person name="Yanf M."/>
            <person name="Daum C."/>
            <person name="Ng V."/>
            <person name="Clum A."/>
            <person name="Steindorff A."/>
            <person name="Ohm R."/>
            <person name="Martin F."/>
            <person name="Silar P."/>
            <person name="Natvig D."/>
            <person name="Lalanne C."/>
            <person name="Gautier V."/>
            <person name="Ament-Velasquez S.L."/>
            <person name="Kruys A."/>
            <person name="Hutchinson M.I."/>
            <person name="Powell A.J."/>
            <person name="Barry K."/>
            <person name="Miller A.N."/>
            <person name="Grigoriev I.V."/>
            <person name="Debuchy R."/>
            <person name="Gladieux P."/>
            <person name="Thoren M.H."/>
            <person name="Johannesson H."/>
        </authorList>
    </citation>
    <scope>NUCLEOTIDE SEQUENCE</scope>
    <source>
        <strain evidence="2">PSN324</strain>
    </source>
</reference>
<reference evidence="2" key="1">
    <citation type="journal article" date="2023" name="Mol. Phylogenet. Evol.">
        <title>Genome-scale phylogeny and comparative genomics of the fungal order Sordariales.</title>
        <authorList>
            <person name="Hensen N."/>
            <person name="Bonometti L."/>
            <person name="Westerberg I."/>
            <person name="Brannstrom I.O."/>
            <person name="Guillou S."/>
            <person name="Cros-Aarteil S."/>
            <person name="Calhoun S."/>
            <person name="Haridas S."/>
            <person name="Kuo A."/>
            <person name="Mondo S."/>
            <person name="Pangilinan J."/>
            <person name="Riley R."/>
            <person name="LaButti K."/>
            <person name="Andreopoulos B."/>
            <person name="Lipzen A."/>
            <person name="Chen C."/>
            <person name="Yan M."/>
            <person name="Daum C."/>
            <person name="Ng V."/>
            <person name="Clum A."/>
            <person name="Steindorff A."/>
            <person name="Ohm R.A."/>
            <person name="Martin F."/>
            <person name="Silar P."/>
            <person name="Natvig D.O."/>
            <person name="Lalanne C."/>
            <person name="Gautier V."/>
            <person name="Ament-Velasquez S.L."/>
            <person name="Kruys A."/>
            <person name="Hutchinson M.I."/>
            <person name="Powell A.J."/>
            <person name="Barry K."/>
            <person name="Miller A.N."/>
            <person name="Grigoriev I.V."/>
            <person name="Debuchy R."/>
            <person name="Gladieux P."/>
            <person name="Hiltunen Thoren M."/>
            <person name="Johannesson H."/>
        </authorList>
    </citation>
    <scope>NUCLEOTIDE SEQUENCE</scope>
    <source>
        <strain evidence="2">PSN324</strain>
    </source>
</reference>
<dbReference type="EMBL" id="MU865143">
    <property type="protein sequence ID" value="KAK4457007.1"/>
    <property type="molecule type" value="Genomic_DNA"/>
</dbReference>
<feature type="compositionally biased region" description="Low complexity" evidence="1">
    <location>
        <begin position="144"/>
        <end position="161"/>
    </location>
</feature>
<feature type="region of interest" description="Disordered" evidence="1">
    <location>
        <begin position="58"/>
        <end position="211"/>
    </location>
</feature>
<keyword evidence="3" id="KW-1185">Reference proteome</keyword>
<dbReference type="AlphaFoldDB" id="A0AAV9H8B7"/>
<evidence type="ECO:0000256" key="1">
    <source>
        <dbReference type="SAM" id="MobiDB-lite"/>
    </source>
</evidence>
<feature type="compositionally biased region" description="Pro residues" evidence="1">
    <location>
        <begin position="85"/>
        <end position="97"/>
    </location>
</feature>
<evidence type="ECO:0000313" key="3">
    <source>
        <dbReference type="Proteomes" id="UP001321749"/>
    </source>
</evidence>
<name>A0AAV9H8B7_9PEZI</name>
<comment type="caution">
    <text evidence="2">The sequence shown here is derived from an EMBL/GenBank/DDBJ whole genome shotgun (WGS) entry which is preliminary data.</text>
</comment>
<feature type="compositionally biased region" description="Acidic residues" evidence="1">
    <location>
        <begin position="198"/>
        <end position="208"/>
    </location>
</feature>
<dbReference type="Proteomes" id="UP001321749">
    <property type="component" value="Unassembled WGS sequence"/>
</dbReference>
<feature type="compositionally biased region" description="Basic and acidic residues" evidence="1">
    <location>
        <begin position="179"/>
        <end position="197"/>
    </location>
</feature>
<evidence type="ECO:0000313" key="2">
    <source>
        <dbReference type="EMBL" id="KAK4457007.1"/>
    </source>
</evidence>
<sequence>MPSPRRSAAPGFYHFRPTIQPKGVEIDALDLSRMDEDPMTYFLTPENEADMMDFDMDFDAGIEDGKHPSEIVRNVSPSNLEGFSRPPPRPPTPPRSPGTPELEYDLSSPPNSLDDGFLQAAARTHFGMPPLSLREFTAERTKSSRVSGGSSRGRSMTSAGGSDRKMRRVTASSRLSPHAWREPSPDVWSIEEKPEEERIQEEEYDSEMMDSTVTDVEAAVVMRARAVDIPAKKSHKKRVRFVLPGVTDMH</sequence>